<evidence type="ECO:0000313" key="3">
    <source>
        <dbReference type="EMBL" id="GII75206.1"/>
    </source>
</evidence>
<proteinExistence type="predicted"/>
<keyword evidence="4" id="KW-1185">Reference proteome</keyword>
<feature type="compositionally biased region" description="Basic and acidic residues" evidence="1">
    <location>
        <begin position="74"/>
        <end position="91"/>
    </location>
</feature>
<name>A0A919UVM2_9ACTN</name>
<dbReference type="Pfam" id="PF04149">
    <property type="entry name" value="DUF397"/>
    <property type="match status" value="1"/>
</dbReference>
<organism evidence="3 4">
    <name type="scientific">Sphaerisporangium rufum</name>
    <dbReference type="NCBI Taxonomy" id="1381558"/>
    <lineage>
        <taxon>Bacteria</taxon>
        <taxon>Bacillati</taxon>
        <taxon>Actinomycetota</taxon>
        <taxon>Actinomycetes</taxon>
        <taxon>Streptosporangiales</taxon>
        <taxon>Streptosporangiaceae</taxon>
        <taxon>Sphaerisporangium</taxon>
    </lineage>
</organism>
<reference evidence="3" key="1">
    <citation type="submission" date="2021-01" db="EMBL/GenBank/DDBJ databases">
        <title>Whole genome shotgun sequence of Sphaerisporangium rufum NBRC 109079.</title>
        <authorList>
            <person name="Komaki H."/>
            <person name="Tamura T."/>
        </authorList>
    </citation>
    <scope>NUCLEOTIDE SEQUENCE</scope>
    <source>
        <strain evidence="3">NBRC 109079</strain>
    </source>
</reference>
<dbReference type="AlphaFoldDB" id="A0A919UVM2"/>
<feature type="domain" description="DUF397" evidence="2">
    <location>
        <begin position="17"/>
        <end position="59"/>
    </location>
</feature>
<feature type="region of interest" description="Disordered" evidence="1">
    <location>
        <begin position="68"/>
        <end position="91"/>
    </location>
</feature>
<gene>
    <name evidence="3" type="ORF">Sru01_01880</name>
</gene>
<dbReference type="InterPro" id="IPR007278">
    <property type="entry name" value="DUF397"/>
</dbReference>
<accession>A0A919UVM2</accession>
<evidence type="ECO:0000256" key="1">
    <source>
        <dbReference type="SAM" id="MobiDB-lite"/>
    </source>
</evidence>
<sequence>MAGGPAFHDVTWHAACNNGSCVEVAYDDGWVGVRDGKRGDGPVLVYSGPEWISFIDAAKAGRFDLDRIAAGGPRGDHHGPRNDDRDHRDGP</sequence>
<comment type="caution">
    <text evidence="3">The sequence shown here is derived from an EMBL/GenBank/DDBJ whole genome shotgun (WGS) entry which is preliminary data.</text>
</comment>
<dbReference type="EMBL" id="BOOU01000003">
    <property type="protein sequence ID" value="GII75206.1"/>
    <property type="molecule type" value="Genomic_DNA"/>
</dbReference>
<evidence type="ECO:0000313" key="4">
    <source>
        <dbReference type="Proteomes" id="UP000655287"/>
    </source>
</evidence>
<dbReference type="Proteomes" id="UP000655287">
    <property type="component" value="Unassembled WGS sequence"/>
</dbReference>
<evidence type="ECO:0000259" key="2">
    <source>
        <dbReference type="Pfam" id="PF04149"/>
    </source>
</evidence>
<protein>
    <recommendedName>
        <fullName evidence="2">DUF397 domain-containing protein</fullName>
    </recommendedName>
</protein>